<keyword evidence="4" id="KW-0325">Glycoprotein</keyword>
<evidence type="ECO:0000256" key="3">
    <source>
        <dbReference type="ARBA" id="ARBA00022737"/>
    </source>
</evidence>
<evidence type="ECO:0000256" key="5">
    <source>
        <dbReference type="SAM" id="MobiDB-lite"/>
    </source>
</evidence>
<proteinExistence type="predicted"/>
<organism evidence="7 8">
    <name type="scientific">Zingiber officinale</name>
    <name type="common">Ginger</name>
    <name type="synonym">Amomum zingiber</name>
    <dbReference type="NCBI Taxonomy" id="94328"/>
    <lineage>
        <taxon>Eukaryota</taxon>
        <taxon>Viridiplantae</taxon>
        <taxon>Streptophyta</taxon>
        <taxon>Embryophyta</taxon>
        <taxon>Tracheophyta</taxon>
        <taxon>Spermatophyta</taxon>
        <taxon>Magnoliopsida</taxon>
        <taxon>Liliopsida</taxon>
        <taxon>Zingiberales</taxon>
        <taxon>Zingiberaceae</taxon>
        <taxon>Zingiber</taxon>
    </lineage>
</organism>
<dbReference type="FunFam" id="3.80.10.10:FF:000041">
    <property type="entry name" value="LRR receptor-like serine/threonine-protein kinase ERECTA"/>
    <property type="match status" value="1"/>
</dbReference>
<evidence type="ECO:0000259" key="6">
    <source>
        <dbReference type="Pfam" id="PF08263"/>
    </source>
</evidence>
<feature type="region of interest" description="Disordered" evidence="5">
    <location>
        <begin position="1"/>
        <end position="27"/>
    </location>
</feature>
<protein>
    <recommendedName>
        <fullName evidence="6">Leucine-rich repeat-containing N-terminal plant-type domain-containing protein</fullName>
    </recommendedName>
</protein>
<reference evidence="7 8" key="1">
    <citation type="submission" date="2020-08" db="EMBL/GenBank/DDBJ databases">
        <title>Plant Genome Project.</title>
        <authorList>
            <person name="Zhang R.-G."/>
        </authorList>
    </citation>
    <scope>NUCLEOTIDE SEQUENCE [LARGE SCALE GENOMIC DNA]</scope>
    <source>
        <tissue evidence="7">Rhizome</tissue>
    </source>
</reference>
<dbReference type="InterPro" id="IPR032675">
    <property type="entry name" value="LRR_dom_sf"/>
</dbReference>
<dbReference type="InterPro" id="IPR001611">
    <property type="entry name" value="Leu-rich_rpt"/>
</dbReference>
<dbReference type="SUPFAM" id="SSF52058">
    <property type="entry name" value="L domain-like"/>
    <property type="match status" value="1"/>
</dbReference>
<dbReference type="Pfam" id="PF00560">
    <property type="entry name" value="LRR_1"/>
    <property type="match status" value="3"/>
</dbReference>
<keyword evidence="3" id="KW-0677">Repeat</keyword>
<dbReference type="PANTHER" id="PTHR48009">
    <property type="entry name" value="LEUCINE-RICH REPEAT (LRR) FAMILY PROTEIN"/>
    <property type="match status" value="1"/>
</dbReference>
<evidence type="ECO:0000256" key="1">
    <source>
        <dbReference type="ARBA" id="ARBA00022614"/>
    </source>
</evidence>
<gene>
    <name evidence="7" type="ORF">ZIOFF_065398</name>
</gene>
<dbReference type="PRINTS" id="PR00019">
    <property type="entry name" value="LEURICHRPT"/>
</dbReference>
<accession>A0A8J5KH24</accession>
<evidence type="ECO:0000256" key="2">
    <source>
        <dbReference type="ARBA" id="ARBA00022729"/>
    </source>
</evidence>
<dbReference type="EMBL" id="JACMSC010000018">
    <property type="protein sequence ID" value="KAG6476162.1"/>
    <property type="molecule type" value="Genomic_DNA"/>
</dbReference>
<name>A0A8J5KH24_ZINOF</name>
<keyword evidence="1" id="KW-0433">Leucine-rich repeat</keyword>
<keyword evidence="2" id="KW-0732">Signal</keyword>
<evidence type="ECO:0000313" key="8">
    <source>
        <dbReference type="Proteomes" id="UP000734854"/>
    </source>
</evidence>
<dbReference type="Gene3D" id="3.80.10.10">
    <property type="entry name" value="Ribonuclease Inhibitor"/>
    <property type="match status" value="2"/>
</dbReference>
<keyword evidence="8" id="KW-1185">Reference proteome</keyword>
<dbReference type="AlphaFoldDB" id="A0A8J5KH24"/>
<sequence>MHCSRGREGGGFAPLAGDFTKGSPSPSSPRAVPVVAPLLSFSSTPSPPLLLFFSAATTLTLSSPRVAHRAVHTSFLAGIGQRHHRDVIQRGRASSDLSSDDSGEVKEEDDVGVAAMVVVVMVLIVAAPATSTLHPLDYLVLQSIPKSLADAPGAHFFASWDFTADPCAFSGVLCANDRVVALSLGDPRPGSPGLAGTLPASLTRLPALSELSLVPGQVAGSLPAALPPALRFLALAGNCLSGPIPPSLSSLRCLRTLDLSSNRLSGSIPTALLRLPELHTVILAGNRLSGSIPSPAAPLLRLDLARNSLTGAVPPLPPSLLYLSLAANRLTGRVDCVLPRLTRLNFLDLSMNRLSGPIPGTIFTFPVASLRLQRNQFAGDLRPAGQLAVAGATVDLSFNRLTGAVPAELAPAGRLYLNFNRFTGEVPLAVAGRVVAGRMRVLYLHHNYLTGFGIRAGSALPAGTALCLQYNCVAPPAGTALCPRNTESRTTRPPEQCASGGK</sequence>
<dbReference type="InterPro" id="IPR013210">
    <property type="entry name" value="LRR_N_plant-typ"/>
</dbReference>
<evidence type="ECO:0000313" key="7">
    <source>
        <dbReference type="EMBL" id="KAG6476162.1"/>
    </source>
</evidence>
<dbReference type="Proteomes" id="UP000734854">
    <property type="component" value="Unassembled WGS sequence"/>
</dbReference>
<feature type="domain" description="Leucine-rich repeat-containing N-terminal plant-type" evidence="6">
    <location>
        <begin position="137"/>
        <end position="174"/>
    </location>
</feature>
<dbReference type="PROSITE" id="PS51450">
    <property type="entry name" value="LRR"/>
    <property type="match status" value="1"/>
</dbReference>
<dbReference type="PANTHER" id="PTHR48009:SF10">
    <property type="entry name" value="OS11G0644100 PROTEIN"/>
    <property type="match status" value="1"/>
</dbReference>
<comment type="caution">
    <text evidence="7">The sequence shown here is derived from an EMBL/GenBank/DDBJ whole genome shotgun (WGS) entry which is preliminary data.</text>
</comment>
<dbReference type="Pfam" id="PF08263">
    <property type="entry name" value="LRRNT_2"/>
    <property type="match status" value="1"/>
</dbReference>
<evidence type="ECO:0000256" key="4">
    <source>
        <dbReference type="ARBA" id="ARBA00023180"/>
    </source>
</evidence>
<dbReference type="InterPro" id="IPR053213">
    <property type="entry name" value="RLP29"/>
</dbReference>